<dbReference type="STRING" id="87626.PTD2_05365"/>
<dbReference type="Proteomes" id="UP000006201">
    <property type="component" value="Unassembled WGS sequence"/>
</dbReference>
<reference evidence="2 3" key="1">
    <citation type="submission" date="2006-02" db="EMBL/GenBank/DDBJ databases">
        <authorList>
            <person name="Moran M.A."/>
            <person name="Kjelleberg S."/>
            <person name="Egan S."/>
            <person name="Saunders N."/>
            <person name="Thomas T."/>
            <person name="Ferriera S."/>
            <person name="Johnson J."/>
            <person name="Kravitz S."/>
            <person name="Halpern A."/>
            <person name="Remington K."/>
            <person name="Beeson K."/>
            <person name="Tran B."/>
            <person name="Rogers Y.-H."/>
            <person name="Friedman R."/>
            <person name="Venter J.C."/>
        </authorList>
    </citation>
    <scope>NUCLEOTIDE SEQUENCE [LARGE SCALE GENOMIC DNA]</scope>
    <source>
        <strain evidence="2 3">D2</strain>
    </source>
</reference>
<dbReference type="AlphaFoldDB" id="A4CDN1"/>
<protein>
    <recommendedName>
        <fullName evidence="1">ApeI dehydratase-like domain-containing protein</fullName>
    </recommendedName>
</protein>
<organism evidence="2 3">
    <name type="scientific">Pseudoalteromonas tunicata D2</name>
    <dbReference type="NCBI Taxonomy" id="87626"/>
    <lineage>
        <taxon>Bacteria</taxon>
        <taxon>Pseudomonadati</taxon>
        <taxon>Pseudomonadota</taxon>
        <taxon>Gammaproteobacteria</taxon>
        <taxon>Alteromonadales</taxon>
        <taxon>Pseudoalteromonadaceae</taxon>
        <taxon>Pseudoalteromonas</taxon>
    </lineage>
</organism>
<accession>A4CDN1</accession>
<dbReference type="InterPro" id="IPR054545">
    <property type="entry name" value="ApeI-like"/>
</dbReference>
<keyword evidence="3" id="KW-1185">Reference proteome</keyword>
<proteinExistence type="predicted"/>
<comment type="caution">
    <text evidence="2">The sequence shown here is derived from an EMBL/GenBank/DDBJ whole genome shotgun (WGS) entry which is preliminary data.</text>
</comment>
<dbReference type="Pfam" id="PF22818">
    <property type="entry name" value="ApeI-like"/>
    <property type="match status" value="1"/>
</dbReference>
<feature type="domain" description="ApeI dehydratase-like" evidence="1">
    <location>
        <begin position="39"/>
        <end position="128"/>
    </location>
</feature>
<dbReference type="HOGENOM" id="CLU_1833519_0_0_6"/>
<sequence length="140" mass="15760">MKELQMNKNIAPLYSPQHALLCDSLFELVQPSTNPEDGFSFQINDRCSLLAEHFPGFAVVPASLIINLVSSNLTQAKPLIRCEYSLENIRFNNAMVPHKHYRCEFKNQQLDKTLFSISDDSGVLYCRGLLTPILEVSDAA</sequence>
<evidence type="ECO:0000313" key="3">
    <source>
        <dbReference type="Proteomes" id="UP000006201"/>
    </source>
</evidence>
<dbReference type="Gene3D" id="3.10.129.10">
    <property type="entry name" value="Hotdog Thioesterase"/>
    <property type="match status" value="1"/>
</dbReference>
<dbReference type="EMBL" id="AAOH01000007">
    <property type="protein sequence ID" value="EAR27073.1"/>
    <property type="molecule type" value="Genomic_DNA"/>
</dbReference>
<gene>
    <name evidence="2" type="ORF">PTD2_05365</name>
</gene>
<name>A4CDN1_9GAMM</name>
<evidence type="ECO:0000313" key="2">
    <source>
        <dbReference type="EMBL" id="EAR27073.1"/>
    </source>
</evidence>
<evidence type="ECO:0000259" key="1">
    <source>
        <dbReference type="Pfam" id="PF22818"/>
    </source>
</evidence>